<keyword evidence="5" id="KW-0963">Cytoplasm</keyword>
<dbReference type="Pfam" id="PF01817">
    <property type="entry name" value="CM_2"/>
    <property type="match status" value="1"/>
</dbReference>
<evidence type="ECO:0000256" key="6">
    <source>
        <dbReference type="ARBA" id="ARBA00022498"/>
    </source>
</evidence>
<evidence type="ECO:0000256" key="1">
    <source>
        <dbReference type="ARBA" id="ARBA00004496"/>
    </source>
</evidence>
<evidence type="ECO:0000259" key="13">
    <source>
        <dbReference type="Pfam" id="PF01817"/>
    </source>
</evidence>
<evidence type="ECO:0000256" key="10">
    <source>
        <dbReference type="ARBA" id="ARBA00023235"/>
    </source>
</evidence>
<evidence type="ECO:0000256" key="9">
    <source>
        <dbReference type="ARBA" id="ARBA00023222"/>
    </source>
</evidence>
<evidence type="ECO:0000313" key="14">
    <source>
        <dbReference type="EMBL" id="KAF9463052.1"/>
    </source>
</evidence>
<dbReference type="InterPro" id="IPR037039">
    <property type="entry name" value="CM_AroQ_sf_eucaryotic"/>
</dbReference>
<dbReference type="PANTHER" id="PTHR21145">
    <property type="entry name" value="CHORISMATE MUTASE"/>
    <property type="match status" value="1"/>
</dbReference>
<proteinExistence type="predicted"/>
<dbReference type="AlphaFoldDB" id="A0A9P5Y3X1"/>
<evidence type="ECO:0000256" key="3">
    <source>
        <dbReference type="ARBA" id="ARBA00012404"/>
    </source>
</evidence>
<dbReference type="NCBIfam" id="TIGR01802">
    <property type="entry name" value="CM_pl-yst"/>
    <property type="match status" value="1"/>
</dbReference>
<dbReference type="PANTHER" id="PTHR21145:SF12">
    <property type="entry name" value="CHORISMATE MUTASE"/>
    <property type="match status" value="1"/>
</dbReference>
<dbReference type="GO" id="GO:0046417">
    <property type="term" value="P:chorismate metabolic process"/>
    <property type="evidence" value="ECO:0007669"/>
    <property type="project" value="InterPro"/>
</dbReference>
<protein>
    <recommendedName>
        <fullName evidence="4">Chorismate mutase</fullName>
        <ecNumber evidence="3">5.4.99.5</ecNumber>
    </recommendedName>
</protein>
<dbReference type="GO" id="GO:0004106">
    <property type="term" value="F:chorismate mutase activity"/>
    <property type="evidence" value="ECO:0007669"/>
    <property type="project" value="UniProtKB-EC"/>
</dbReference>
<keyword evidence="9" id="KW-0584">Phenylalanine biosynthesis</keyword>
<dbReference type="SUPFAM" id="SSF48600">
    <property type="entry name" value="Chorismate mutase II"/>
    <property type="match status" value="1"/>
</dbReference>
<dbReference type="InterPro" id="IPR002701">
    <property type="entry name" value="CM_II_prokaryot"/>
</dbReference>
<gene>
    <name evidence="14" type="ORF">BDZ94DRAFT_1259964</name>
</gene>
<dbReference type="InterPro" id="IPR008238">
    <property type="entry name" value="Chorismate_mutase_AroQ_euk"/>
</dbReference>
<dbReference type="InterPro" id="IPR036263">
    <property type="entry name" value="Chorismate_II_sf"/>
</dbReference>
<dbReference type="EMBL" id="MU150266">
    <property type="protein sequence ID" value="KAF9463052.1"/>
    <property type="molecule type" value="Genomic_DNA"/>
</dbReference>
<dbReference type="Proteomes" id="UP000807353">
    <property type="component" value="Unassembled WGS sequence"/>
</dbReference>
<keyword evidence="7" id="KW-0028">Amino-acid biosynthesis</keyword>
<evidence type="ECO:0000256" key="5">
    <source>
        <dbReference type="ARBA" id="ARBA00022490"/>
    </source>
</evidence>
<evidence type="ECO:0000256" key="11">
    <source>
        <dbReference type="ARBA" id="ARBA00023979"/>
    </source>
</evidence>
<dbReference type="Gene3D" id="1.10.590.10">
    <property type="entry name" value="Chorismate mutase, AroQ class superfamily, eukaryotic"/>
    <property type="match status" value="1"/>
</dbReference>
<evidence type="ECO:0000256" key="12">
    <source>
        <dbReference type="SAM" id="MobiDB-lite"/>
    </source>
</evidence>
<dbReference type="GO" id="GO:0006571">
    <property type="term" value="P:tyrosine biosynthetic process"/>
    <property type="evidence" value="ECO:0007669"/>
    <property type="project" value="UniProtKB-KW"/>
</dbReference>
<keyword evidence="8" id="KW-0057">Aromatic amino acid biosynthesis</keyword>
<name>A0A9P5Y3X1_9AGAR</name>
<evidence type="ECO:0000256" key="2">
    <source>
        <dbReference type="ARBA" id="ARBA00004817"/>
    </source>
</evidence>
<evidence type="ECO:0000256" key="4">
    <source>
        <dbReference type="ARBA" id="ARBA00020296"/>
    </source>
</evidence>
<comment type="caution">
    <text evidence="14">The sequence shown here is derived from an EMBL/GenBank/DDBJ whole genome shotgun (WGS) entry which is preliminary data.</text>
</comment>
<keyword evidence="15" id="KW-1185">Reference proteome</keyword>
<organism evidence="14 15">
    <name type="scientific">Collybia nuda</name>
    <dbReference type="NCBI Taxonomy" id="64659"/>
    <lineage>
        <taxon>Eukaryota</taxon>
        <taxon>Fungi</taxon>
        <taxon>Dikarya</taxon>
        <taxon>Basidiomycota</taxon>
        <taxon>Agaricomycotina</taxon>
        <taxon>Agaricomycetes</taxon>
        <taxon>Agaricomycetidae</taxon>
        <taxon>Agaricales</taxon>
        <taxon>Tricholomatineae</taxon>
        <taxon>Clitocybaceae</taxon>
        <taxon>Collybia</taxon>
    </lineage>
</organism>
<dbReference type="OrthoDB" id="191918at2759"/>
<dbReference type="GO" id="GO:0009094">
    <property type="term" value="P:L-phenylalanine biosynthetic process"/>
    <property type="evidence" value="ECO:0007669"/>
    <property type="project" value="UniProtKB-KW"/>
</dbReference>
<evidence type="ECO:0000313" key="15">
    <source>
        <dbReference type="Proteomes" id="UP000807353"/>
    </source>
</evidence>
<reference evidence="14" key="1">
    <citation type="submission" date="2020-11" db="EMBL/GenBank/DDBJ databases">
        <authorList>
            <consortium name="DOE Joint Genome Institute"/>
            <person name="Ahrendt S."/>
            <person name="Riley R."/>
            <person name="Andreopoulos W."/>
            <person name="Labutti K."/>
            <person name="Pangilinan J."/>
            <person name="Ruiz-Duenas F.J."/>
            <person name="Barrasa J.M."/>
            <person name="Sanchez-Garcia M."/>
            <person name="Camarero S."/>
            <person name="Miyauchi S."/>
            <person name="Serrano A."/>
            <person name="Linde D."/>
            <person name="Babiker R."/>
            <person name="Drula E."/>
            <person name="Ayuso-Fernandez I."/>
            <person name="Pacheco R."/>
            <person name="Padilla G."/>
            <person name="Ferreira P."/>
            <person name="Barriuso J."/>
            <person name="Kellner H."/>
            <person name="Castanera R."/>
            <person name="Alfaro M."/>
            <person name="Ramirez L."/>
            <person name="Pisabarro A.G."/>
            <person name="Kuo A."/>
            <person name="Tritt A."/>
            <person name="Lipzen A."/>
            <person name="He G."/>
            <person name="Yan M."/>
            <person name="Ng V."/>
            <person name="Cullen D."/>
            <person name="Martin F."/>
            <person name="Rosso M.-N."/>
            <person name="Henrissat B."/>
            <person name="Hibbett D."/>
            <person name="Martinez A.T."/>
            <person name="Grigoriev I.V."/>
        </authorList>
    </citation>
    <scope>NUCLEOTIDE SEQUENCE</scope>
    <source>
        <strain evidence="14">CBS 247.69</strain>
    </source>
</reference>
<feature type="region of interest" description="Disordered" evidence="12">
    <location>
        <begin position="242"/>
        <end position="263"/>
    </location>
</feature>
<dbReference type="EC" id="5.4.99.5" evidence="3"/>
<comment type="catalytic activity">
    <reaction evidence="11">
        <text>chorismate = prephenate</text>
        <dbReference type="Rhea" id="RHEA:13897"/>
        <dbReference type="ChEBI" id="CHEBI:29748"/>
        <dbReference type="ChEBI" id="CHEBI:29934"/>
        <dbReference type="EC" id="5.4.99.5"/>
    </reaction>
    <physiologicalReaction direction="left-to-right" evidence="11">
        <dbReference type="Rhea" id="RHEA:13898"/>
    </physiologicalReaction>
</comment>
<comment type="subcellular location">
    <subcellularLocation>
        <location evidence="1">Cytoplasm</location>
    </subcellularLocation>
</comment>
<feature type="domain" description="Chorismate mutase" evidence="13">
    <location>
        <begin position="161"/>
        <end position="289"/>
    </location>
</feature>
<feature type="compositionally biased region" description="Basic and acidic residues" evidence="12">
    <location>
        <begin position="242"/>
        <end position="252"/>
    </location>
</feature>
<evidence type="ECO:0000256" key="8">
    <source>
        <dbReference type="ARBA" id="ARBA00023141"/>
    </source>
</evidence>
<keyword evidence="10" id="KW-0413">Isomerase</keyword>
<sequence>MQSQNFMLVEDPLSLDRIRSVLTRLEDTIIFSLIERAQFASNPRIYQRGGFKELKDLGFSGSWLEWFLKEIETFHAKARRYTSPDEYPFTSDLPEPVLPPLSFPKILYPNNINANQSILSFYTCAIVPRITRRATLALAVLKRANGITGNEEFEDDGNHGSAATIDVEVLQSISKRVHYGKFVSESKFLENPAAFIPHIIKPNRQILEDLITKPEVERKLLLRLRKKAATYAQDIAVDDHHKTNADVSDGKTPHLNGDGPKLNGTDKIDVDGVVDLYESYIIPLTKEVEVEYLLHRLDGLSQEEIDKLAKKGRPV</sequence>
<dbReference type="GO" id="GO:0005737">
    <property type="term" value="C:cytoplasm"/>
    <property type="evidence" value="ECO:0007669"/>
    <property type="project" value="UniProtKB-SubCell"/>
</dbReference>
<accession>A0A9P5Y3X1</accession>
<dbReference type="PROSITE" id="PS51169">
    <property type="entry name" value="CHORISMATE_MUT_3"/>
    <property type="match status" value="1"/>
</dbReference>
<evidence type="ECO:0000256" key="7">
    <source>
        <dbReference type="ARBA" id="ARBA00022605"/>
    </source>
</evidence>
<keyword evidence="6" id="KW-0827">Tyrosine biosynthesis</keyword>
<comment type="pathway">
    <text evidence="2">Metabolic intermediate biosynthesis; prephenate biosynthesis; prephenate from chorismate: step 1/1.</text>
</comment>